<dbReference type="GO" id="GO:0003677">
    <property type="term" value="F:DNA binding"/>
    <property type="evidence" value="ECO:0007669"/>
    <property type="project" value="UniProtKB-KW"/>
</dbReference>
<evidence type="ECO:0000256" key="1">
    <source>
        <dbReference type="ARBA" id="ARBA00023015"/>
    </source>
</evidence>
<name>A0A6N9U5Q9_STRHA</name>
<dbReference type="PRINTS" id="PR00035">
    <property type="entry name" value="HTHGNTR"/>
</dbReference>
<evidence type="ECO:0000256" key="2">
    <source>
        <dbReference type="ARBA" id="ARBA00023125"/>
    </source>
</evidence>
<keyword evidence="3" id="KW-0804">Transcription</keyword>
<dbReference type="PANTHER" id="PTHR44846">
    <property type="entry name" value="MANNOSYL-D-GLYCERATE TRANSPORT/METABOLISM SYSTEM REPRESSOR MNGR-RELATED"/>
    <property type="match status" value="1"/>
</dbReference>
<keyword evidence="2" id="KW-0238">DNA-binding</keyword>
<gene>
    <name evidence="5" type="ORF">G3I29_27560</name>
</gene>
<dbReference type="GO" id="GO:0045892">
    <property type="term" value="P:negative regulation of DNA-templated transcription"/>
    <property type="evidence" value="ECO:0007669"/>
    <property type="project" value="TreeGrafter"/>
</dbReference>
<dbReference type="CDD" id="cd07377">
    <property type="entry name" value="WHTH_GntR"/>
    <property type="match status" value="1"/>
</dbReference>
<comment type="caution">
    <text evidence="5">The sequence shown here is derived from an EMBL/GenBank/DDBJ whole genome shotgun (WGS) entry which is preliminary data.</text>
</comment>
<accession>A0A6N9U5Q9</accession>
<dbReference type="InterPro" id="IPR000524">
    <property type="entry name" value="Tscrpt_reg_HTH_GntR"/>
</dbReference>
<dbReference type="AlphaFoldDB" id="A0A6N9U5Q9"/>
<protein>
    <submittedName>
        <fullName evidence="5">GntR family transcriptional regulator</fullName>
    </submittedName>
</protein>
<feature type="domain" description="HTH gntR-type" evidence="4">
    <location>
        <begin position="12"/>
        <end position="80"/>
    </location>
</feature>
<dbReference type="Proteomes" id="UP000471293">
    <property type="component" value="Unassembled WGS sequence"/>
</dbReference>
<dbReference type="Gene3D" id="1.10.10.10">
    <property type="entry name" value="Winged helix-like DNA-binding domain superfamily/Winged helix DNA-binding domain"/>
    <property type="match status" value="1"/>
</dbReference>
<sequence length="91" mass="10006">MAAREIDPRAPEPPYRQIAADLAAEIERGELAPGRPLPSEKELTERYGVARNTARSALAVLRESGLIYTVTGRGSYVVDPEPADEDKRQDD</sequence>
<dbReference type="InterPro" id="IPR036388">
    <property type="entry name" value="WH-like_DNA-bd_sf"/>
</dbReference>
<dbReference type="PANTHER" id="PTHR44846:SF17">
    <property type="entry name" value="GNTR-FAMILY TRANSCRIPTIONAL REGULATOR"/>
    <property type="match status" value="1"/>
</dbReference>
<dbReference type="SUPFAM" id="SSF46785">
    <property type="entry name" value="Winged helix' DNA-binding domain"/>
    <property type="match status" value="1"/>
</dbReference>
<organism evidence="5 6">
    <name type="scientific">Streptomyces halstedii</name>
    <dbReference type="NCBI Taxonomy" id="1944"/>
    <lineage>
        <taxon>Bacteria</taxon>
        <taxon>Bacillati</taxon>
        <taxon>Actinomycetota</taxon>
        <taxon>Actinomycetes</taxon>
        <taxon>Kitasatosporales</taxon>
        <taxon>Streptomycetaceae</taxon>
        <taxon>Streptomyces</taxon>
    </lineage>
</organism>
<dbReference type="RefSeq" id="WP_164348464.1">
    <property type="nucleotide sequence ID" value="NZ_JAAGLQ010000595.1"/>
</dbReference>
<dbReference type="PROSITE" id="PS50949">
    <property type="entry name" value="HTH_GNTR"/>
    <property type="match status" value="1"/>
</dbReference>
<evidence type="ECO:0000313" key="5">
    <source>
        <dbReference type="EMBL" id="NEA19181.1"/>
    </source>
</evidence>
<dbReference type="EMBL" id="JAAGLQ010000595">
    <property type="protein sequence ID" value="NEA19181.1"/>
    <property type="molecule type" value="Genomic_DNA"/>
</dbReference>
<dbReference type="SMART" id="SM00345">
    <property type="entry name" value="HTH_GNTR"/>
    <property type="match status" value="1"/>
</dbReference>
<dbReference type="InterPro" id="IPR036390">
    <property type="entry name" value="WH_DNA-bd_sf"/>
</dbReference>
<dbReference type="Pfam" id="PF00392">
    <property type="entry name" value="GntR"/>
    <property type="match status" value="1"/>
</dbReference>
<proteinExistence type="predicted"/>
<evidence type="ECO:0000313" key="6">
    <source>
        <dbReference type="Proteomes" id="UP000471293"/>
    </source>
</evidence>
<dbReference type="InterPro" id="IPR050679">
    <property type="entry name" value="Bact_HTH_transcr_reg"/>
</dbReference>
<evidence type="ECO:0000256" key="3">
    <source>
        <dbReference type="ARBA" id="ARBA00023163"/>
    </source>
</evidence>
<evidence type="ECO:0000259" key="4">
    <source>
        <dbReference type="PROSITE" id="PS50949"/>
    </source>
</evidence>
<reference evidence="5 6" key="1">
    <citation type="submission" date="2020-01" db="EMBL/GenBank/DDBJ databases">
        <title>Insect and environment-associated Actinomycetes.</title>
        <authorList>
            <person name="Currrie C."/>
            <person name="Chevrette M."/>
            <person name="Carlson C."/>
            <person name="Stubbendieck R."/>
            <person name="Wendt-Pienkowski E."/>
        </authorList>
    </citation>
    <scope>NUCLEOTIDE SEQUENCE [LARGE SCALE GENOMIC DNA]</scope>
    <source>
        <strain evidence="5 6">SID11342</strain>
    </source>
</reference>
<keyword evidence="1" id="KW-0805">Transcription regulation</keyword>
<dbReference type="GO" id="GO:0003700">
    <property type="term" value="F:DNA-binding transcription factor activity"/>
    <property type="evidence" value="ECO:0007669"/>
    <property type="project" value="InterPro"/>
</dbReference>